<sequence length="228" mass="25359">MLNAPQSHACEKVRNVGHCPKGEDRARRRVSGYRGEKLLILVRLPFPKELPPTSIKTRINLFTTGPYQLQEGAAGLNMPSARTQLLPHCSPPHPSPGSAMPAPLLPLLLRSLLSRLLLPIARLARQHLLPLLRRLARRLSSQDMREALLGCLLFVLSQQQPPTAGEASRVDHSQRKERLGPQKRLHGLQDARWEKTLPPPVTSGLQGRAANAGFKVPIETRAWERSDI</sequence>
<dbReference type="GO" id="GO:0060538">
    <property type="term" value="P:skeletal muscle organ development"/>
    <property type="evidence" value="ECO:0007669"/>
    <property type="project" value="InterPro"/>
</dbReference>
<feature type="region of interest" description="Disordered" evidence="1">
    <location>
        <begin position="164"/>
        <end position="208"/>
    </location>
</feature>
<dbReference type="Proteomes" id="UP000092124">
    <property type="component" value="Unassembled WGS sequence"/>
</dbReference>
<reference evidence="2 3" key="1">
    <citation type="submission" date="2016-06" db="EMBL/GenBank/DDBJ databases">
        <title>The Draft Genome Sequence and Annotation of the Desert Woodrat Neotoma lepida.</title>
        <authorList>
            <person name="Campbell M."/>
            <person name="Oakeson K.F."/>
            <person name="Yandell M."/>
            <person name="Halpert J.R."/>
            <person name="Dearing D."/>
        </authorList>
    </citation>
    <scope>NUCLEOTIDE SEQUENCE [LARGE SCALE GENOMIC DNA]</scope>
    <source>
        <strain evidence="2">417</strain>
        <tissue evidence="2">Liver</tissue>
    </source>
</reference>
<accession>A0A1A6FWX8</accession>
<dbReference type="PANTHER" id="PTHR41686">
    <property type="entry name" value="MYOMIXER"/>
    <property type="match status" value="1"/>
</dbReference>
<dbReference type="PANTHER" id="PTHR41686:SF1">
    <property type="entry name" value="PROTEIN MYOMIXER"/>
    <property type="match status" value="1"/>
</dbReference>
<proteinExistence type="predicted"/>
<keyword evidence="3" id="KW-1185">Reference proteome</keyword>
<gene>
    <name evidence="2" type="ORF">A6R68_10477</name>
</gene>
<comment type="caution">
    <text evidence="2">The sequence shown here is derived from an EMBL/GenBank/DDBJ whole genome shotgun (WGS) entry which is preliminary data.</text>
</comment>
<dbReference type="GO" id="GO:0045026">
    <property type="term" value="P:plasma membrane fusion"/>
    <property type="evidence" value="ECO:0007669"/>
    <property type="project" value="TreeGrafter"/>
</dbReference>
<dbReference type="GO" id="GO:0007520">
    <property type="term" value="P:myoblast fusion"/>
    <property type="evidence" value="ECO:0007669"/>
    <property type="project" value="InterPro"/>
</dbReference>
<dbReference type="OrthoDB" id="9539632at2759"/>
<dbReference type="EMBL" id="LZPO01116605">
    <property type="protein sequence ID" value="OBS58441.1"/>
    <property type="molecule type" value="Genomic_DNA"/>
</dbReference>
<dbReference type="GO" id="GO:0000139">
    <property type="term" value="C:Golgi membrane"/>
    <property type="evidence" value="ECO:0007669"/>
    <property type="project" value="TreeGrafter"/>
</dbReference>
<dbReference type="CDD" id="cd20278">
    <property type="entry name" value="Minion"/>
    <property type="match status" value="1"/>
</dbReference>
<name>A0A1A6FWX8_NEOLE</name>
<feature type="compositionally biased region" description="Basic and acidic residues" evidence="1">
    <location>
        <begin position="168"/>
        <end position="180"/>
    </location>
</feature>
<dbReference type="InterPro" id="IPR039014">
    <property type="entry name" value="Myomixer"/>
</dbReference>
<dbReference type="AlphaFoldDB" id="A0A1A6FWX8"/>
<dbReference type="GO" id="GO:0005886">
    <property type="term" value="C:plasma membrane"/>
    <property type="evidence" value="ECO:0007669"/>
    <property type="project" value="TreeGrafter"/>
</dbReference>
<dbReference type="GO" id="GO:0005789">
    <property type="term" value="C:endoplasmic reticulum membrane"/>
    <property type="evidence" value="ECO:0007669"/>
    <property type="project" value="TreeGrafter"/>
</dbReference>
<evidence type="ECO:0000313" key="2">
    <source>
        <dbReference type="EMBL" id="OBS58441.1"/>
    </source>
</evidence>
<evidence type="ECO:0000313" key="3">
    <source>
        <dbReference type="Proteomes" id="UP000092124"/>
    </source>
</evidence>
<protein>
    <submittedName>
        <fullName evidence="2">Uncharacterized protein</fullName>
    </submittedName>
</protein>
<evidence type="ECO:0000256" key="1">
    <source>
        <dbReference type="SAM" id="MobiDB-lite"/>
    </source>
</evidence>
<organism evidence="2 3">
    <name type="scientific">Neotoma lepida</name>
    <name type="common">Desert woodrat</name>
    <dbReference type="NCBI Taxonomy" id="56216"/>
    <lineage>
        <taxon>Eukaryota</taxon>
        <taxon>Metazoa</taxon>
        <taxon>Chordata</taxon>
        <taxon>Craniata</taxon>
        <taxon>Vertebrata</taxon>
        <taxon>Euteleostomi</taxon>
        <taxon>Mammalia</taxon>
        <taxon>Eutheria</taxon>
        <taxon>Euarchontoglires</taxon>
        <taxon>Glires</taxon>
        <taxon>Rodentia</taxon>
        <taxon>Myomorpha</taxon>
        <taxon>Muroidea</taxon>
        <taxon>Cricetidae</taxon>
        <taxon>Neotominae</taxon>
        <taxon>Neotoma</taxon>
    </lineage>
</organism>
<dbReference type="Pfam" id="PF21950">
    <property type="entry name" value="MINION"/>
    <property type="match status" value="1"/>
</dbReference>